<evidence type="ECO:0000256" key="1">
    <source>
        <dbReference type="SAM" id="Phobius"/>
    </source>
</evidence>
<accession>A0A1R3KCI6</accession>
<name>A0A1R3KCI6_9ROSI</name>
<organism evidence="2 3">
    <name type="scientific">Corchorus olitorius</name>
    <dbReference type="NCBI Taxonomy" id="93759"/>
    <lineage>
        <taxon>Eukaryota</taxon>
        <taxon>Viridiplantae</taxon>
        <taxon>Streptophyta</taxon>
        <taxon>Embryophyta</taxon>
        <taxon>Tracheophyta</taxon>
        <taxon>Spermatophyta</taxon>
        <taxon>Magnoliopsida</taxon>
        <taxon>eudicotyledons</taxon>
        <taxon>Gunneridae</taxon>
        <taxon>Pentapetalae</taxon>
        <taxon>rosids</taxon>
        <taxon>malvids</taxon>
        <taxon>Malvales</taxon>
        <taxon>Malvaceae</taxon>
        <taxon>Grewioideae</taxon>
        <taxon>Apeibeae</taxon>
        <taxon>Corchorus</taxon>
    </lineage>
</organism>
<sequence>MIPLAGEKKQLNFSKGDLPYGFSPLSQEACVVPIKEELHSSQSEENKSNSSQPNTSLNLFQSANRLFMTIMYYIGLLIIMVVLLYRGCQYIINIHFLYPSPLLETSSLTISNLNISDSNLVGIWDVNITFGHSMDDYAEVTYYNIVASSIYYKQENNAHHASNNLLAKANAMAFNVLEKEHARVHLEFKNTGFKAGQPGFEDEVIEEIKKELANGVLNFSLEIVVQAEFEKLGKIWSSLDSNYRIGRYCWDLTAGIDKVTRKGRLIDAMAVFCD</sequence>
<dbReference type="EMBL" id="AWUE01014204">
    <property type="protein sequence ID" value="OMP04792.1"/>
    <property type="molecule type" value="Genomic_DNA"/>
</dbReference>
<reference evidence="3" key="1">
    <citation type="submission" date="2013-09" db="EMBL/GenBank/DDBJ databases">
        <title>Corchorus olitorius genome sequencing.</title>
        <authorList>
            <person name="Alam M."/>
            <person name="Haque M.S."/>
            <person name="Islam M.S."/>
            <person name="Emdad E.M."/>
            <person name="Islam M.M."/>
            <person name="Ahmed B."/>
            <person name="Halim A."/>
            <person name="Hossen Q.M.M."/>
            <person name="Hossain M.Z."/>
            <person name="Ahmed R."/>
            <person name="Khan M.M."/>
            <person name="Islam R."/>
            <person name="Rashid M.M."/>
            <person name="Khan S.A."/>
            <person name="Rahman M.S."/>
            <person name="Alam M."/>
            <person name="Yahiya A.S."/>
            <person name="Khan M.S."/>
            <person name="Azam M.S."/>
            <person name="Haque T."/>
            <person name="Lashkar M.Z.H."/>
            <person name="Akhand A.I."/>
            <person name="Morshed G."/>
            <person name="Roy S."/>
            <person name="Uddin K.S."/>
            <person name="Rabeya T."/>
            <person name="Hossain A.S."/>
            <person name="Chowdhury A."/>
            <person name="Snigdha A.R."/>
            <person name="Mortoza M.S."/>
            <person name="Matin S.A."/>
            <person name="Hoque S.M.E."/>
            <person name="Islam M.K."/>
            <person name="Roy D.K."/>
            <person name="Haider R."/>
            <person name="Moosa M.M."/>
            <person name="Elias S.M."/>
            <person name="Hasan A.M."/>
            <person name="Jahan S."/>
            <person name="Shafiuddin M."/>
            <person name="Mahmood N."/>
            <person name="Shommy N.S."/>
        </authorList>
    </citation>
    <scope>NUCLEOTIDE SEQUENCE [LARGE SCALE GENOMIC DNA]</scope>
    <source>
        <strain evidence="3">cv. O-4</strain>
    </source>
</reference>
<evidence type="ECO:0008006" key="4">
    <source>
        <dbReference type="Google" id="ProtNLM"/>
    </source>
</evidence>
<comment type="caution">
    <text evidence="2">The sequence shown here is derived from an EMBL/GenBank/DDBJ whole genome shotgun (WGS) entry which is preliminary data.</text>
</comment>
<evidence type="ECO:0000313" key="2">
    <source>
        <dbReference type="EMBL" id="OMP04792.1"/>
    </source>
</evidence>
<keyword evidence="1" id="KW-1133">Transmembrane helix</keyword>
<keyword evidence="1" id="KW-0812">Transmembrane</keyword>
<keyword evidence="3" id="KW-1185">Reference proteome</keyword>
<dbReference type="Proteomes" id="UP000187203">
    <property type="component" value="Unassembled WGS sequence"/>
</dbReference>
<evidence type="ECO:0000313" key="3">
    <source>
        <dbReference type="Proteomes" id="UP000187203"/>
    </source>
</evidence>
<feature type="transmembrane region" description="Helical" evidence="1">
    <location>
        <begin position="66"/>
        <end position="85"/>
    </location>
</feature>
<keyword evidence="1" id="KW-0472">Membrane</keyword>
<gene>
    <name evidence="2" type="ORF">COLO4_09298</name>
</gene>
<dbReference type="AlphaFoldDB" id="A0A1R3KCI6"/>
<proteinExistence type="predicted"/>
<protein>
    <recommendedName>
        <fullName evidence="4">Late embryogenesis abundant protein LEA-2 subgroup domain-containing protein</fullName>
    </recommendedName>
</protein>